<protein>
    <submittedName>
        <fullName evidence="1">DUF4913 domain-containing protein</fullName>
    </submittedName>
</protein>
<evidence type="ECO:0000313" key="2">
    <source>
        <dbReference type="Proteomes" id="UP000239698"/>
    </source>
</evidence>
<evidence type="ECO:0000313" key="1">
    <source>
        <dbReference type="EMBL" id="PPH79070.1"/>
    </source>
</evidence>
<gene>
    <name evidence="1" type="ORF">C5C40_03795</name>
</gene>
<dbReference type="InterPro" id="IPR032584">
    <property type="entry name" value="DUF4913"/>
</dbReference>
<dbReference type="RefSeq" id="WP_104274996.1">
    <property type="nucleotide sequence ID" value="NZ_PSUS01000023.1"/>
</dbReference>
<comment type="caution">
    <text evidence="1">The sequence shown here is derived from an EMBL/GenBank/DDBJ whole genome shotgun (WGS) entry which is preliminary data.</text>
</comment>
<dbReference type="EMBL" id="PSVT01000004">
    <property type="protein sequence ID" value="PPH79070.1"/>
    <property type="molecule type" value="Genomic_DNA"/>
</dbReference>
<keyword evidence="2" id="KW-1185">Reference proteome</keyword>
<reference evidence="1 2" key="1">
    <citation type="submission" date="2018-02" db="EMBL/GenBank/DDBJ databases">
        <title>Bacteriophage NCPPB3778 and a type I-E CRISPR drive the evolution of the US Biological Select Agent, Rathayibacter toxicus.</title>
        <authorList>
            <person name="Davis E.W.II."/>
            <person name="Tabima J.F."/>
            <person name="Weisberg A.J."/>
            <person name="Lopes L.D."/>
            <person name="Wiseman M.S."/>
            <person name="Wiseman M.S."/>
            <person name="Pupko T."/>
            <person name="Belcher M.S."/>
            <person name="Sechler A.J."/>
            <person name="Tancos M.A."/>
            <person name="Schroeder B.K."/>
            <person name="Murray T.D."/>
            <person name="Luster D.G."/>
            <person name="Schneider W.L."/>
            <person name="Rogers E."/>
            <person name="Andreote F.D."/>
            <person name="Grunwald N.J."/>
            <person name="Putnam M.L."/>
            <person name="Chang J.H."/>
        </authorList>
    </citation>
    <scope>NUCLEOTIDE SEQUENCE [LARGE SCALE GENOMIC DNA]</scope>
    <source>
        <strain evidence="1 2">AY1D6</strain>
    </source>
</reference>
<name>A0ABX5AGJ1_RATRA</name>
<dbReference type="Pfam" id="PF16259">
    <property type="entry name" value="DUF4913"/>
    <property type="match status" value="1"/>
</dbReference>
<proteinExistence type="predicted"/>
<accession>A0ABX5AGJ1</accession>
<sequence length="152" mass="17402">MSDTTPLPATAAAGEDEQQPLLYYGSVDEFFRKFLWPSYRRKVGSEKDHAPHRWSATWWSNSEARARLTAIWHLWEAAREAPLDLSTWWLVHVDPQMRMLLSTDGPFATSIDTNDRGGLLPYKRPPAGFFPADRQGPIPVSEYPTPVIVRDY</sequence>
<dbReference type="Proteomes" id="UP000239698">
    <property type="component" value="Unassembled WGS sequence"/>
</dbReference>
<organism evidence="1 2">
    <name type="scientific">Rathayibacter rathayi</name>
    <name type="common">Corynebacterium rathayi</name>
    <dbReference type="NCBI Taxonomy" id="33887"/>
    <lineage>
        <taxon>Bacteria</taxon>
        <taxon>Bacillati</taxon>
        <taxon>Actinomycetota</taxon>
        <taxon>Actinomycetes</taxon>
        <taxon>Micrococcales</taxon>
        <taxon>Microbacteriaceae</taxon>
        <taxon>Rathayibacter</taxon>
    </lineage>
</organism>